<proteinExistence type="predicted"/>
<dbReference type="SUPFAM" id="SSF56601">
    <property type="entry name" value="beta-lactamase/transpeptidase-like"/>
    <property type="match status" value="1"/>
</dbReference>
<dbReference type="OrthoDB" id="9773047at2"/>
<accession>A0A3B0AWM4</accession>
<dbReference type="EMBL" id="RBAH01000041">
    <property type="protein sequence ID" value="RKN64584.1"/>
    <property type="molecule type" value="Genomic_DNA"/>
</dbReference>
<keyword evidence="4" id="KW-1185">Reference proteome</keyword>
<dbReference type="InterPro" id="IPR012338">
    <property type="entry name" value="Beta-lactam/transpept-like"/>
</dbReference>
<dbReference type="InterPro" id="IPR001466">
    <property type="entry name" value="Beta-lactam-related"/>
</dbReference>
<feature type="transmembrane region" description="Helical" evidence="1">
    <location>
        <begin position="48"/>
        <end position="66"/>
    </location>
</feature>
<dbReference type="GO" id="GO:0016787">
    <property type="term" value="F:hydrolase activity"/>
    <property type="evidence" value="ECO:0007669"/>
    <property type="project" value="UniProtKB-KW"/>
</dbReference>
<dbReference type="PANTHER" id="PTHR43283">
    <property type="entry name" value="BETA-LACTAMASE-RELATED"/>
    <property type="match status" value="1"/>
</dbReference>
<evidence type="ECO:0000259" key="2">
    <source>
        <dbReference type="Pfam" id="PF00144"/>
    </source>
</evidence>
<evidence type="ECO:0000256" key="1">
    <source>
        <dbReference type="SAM" id="Phobius"/>
    </source>
</evidence>
<evidence type="ECO:0000313" key="3">
    <source>
        <dbReference type="EMBL" id="RKN64584.1"/>
    </source>
</evidence>
<dbReference type="Proteomes" id="UP000282311">
    <property type="component" value="Unassembled WGS sequence"/>
</dbReference>
<sequence>MTGSFLTLPRNPPFGIGCDAEIFSVPDSGAGRIQPEGRWGNIKINKKILTILCMIIMVLGYSIYHFNARSDPASKAVKNDYFPESEWRTSKPEEQGMDSEQLLRMIEYLKDQKSKIRSIVIIRNGYMVLNANFYPYREDLVHTLQSTSKSVLSALIGIAVKEGKITDIQNKVLPYFPDKSIDNMDPLKQEITIQNLLTMTAGFDWRESTVPYGQTGNSYTEATQAADPVLFALNRPMQEKPGSIFNYNTGATDILSAMEIKSFLKNGLWNPRGLT</sequence>
<comment type="caution">
    <text evidence="3">The sequence shown here is derived from an EMBL/GenBank/DDBJ whole genome shotgun (WGS) entry which is preliminary data.</text>
</comment>
<keyword evidence="1" id="KW-1133">Transmembrane helix</keyword>
<organism evidence="3 4">
    <name type="scientific">Paenibacillus ginsengarvi</name>
    <dbReference type="NCBI Taxonomy" id="400777"/>
    <lineage>
        <taxon>Bacteria</taxon>
        <taxon>Bacillati</taxon>
        <taxon>Bacillota</taxon>
        <taxon>Bacilli</taxon>
        <taxon>Bacillales</taxon>
        <taxon>Paenibacillaceae</taxon>
        <taxon>Paenibacillus</taxon>
    </lineage>
</organism>
<keyword evidence="3" id="KW-0378">Hydrolase</keyword>
<dbReference type="InterPro" id="IPR050789">
    <property type="entry name" value="Diverse_Enzym_Activities"/>
</dbReference>
<dbReference type="RefSeq" id="WP_120751652.1">
    <property type="nucleotide sequence ID" value="NZ_RBAH01000041.1"/>
</dbReference>
<feature type="domain" description="Beta-lactamase-related" evidence="2">
    <location>
        <begin position="118"/>
        <end position="257"/>
    </location>
</feature>
<name>A0A3B0AWM4_9BACL</name>
<dbReference type="Pfam" id="PF00144">
    <property type="entry name" value="Beta-lactamase"/>
    <property type="match status" value="1"/>
</dbReference>
<dbReference type="AlphaFoldDB" id="A0A3B0AWM4"/>
<keyword evidence="1" id="KW-0472">Membrane</keyword>
<gene>
    <name evidence="3" type="ORF">D7M11_33610</name>
</gene>
<protein>
    <submittedName>
        <fullName evidence="3">Class C beta-lactamase-related serine hydrolase</fullName>
    </submittedName>
</protein>
<keyword evidence="1" id="KW-0812">Transmembrane</keyword>
<reference evidence="3 4" key="1">
    <citation type="journal article" date="2007" name="Int. J. Syst. Evol. Microbiol.">
        <title>Paenibacillus ginsengarvi sp. nov., isolated from soil from ginseng cultivation.</title>
        <authorList>
            <person name="Yoon M.H."/>
            <person name="Ten L.N."/>
            <person name="Im W.T."/>
        </authorList>
    </citation>
    <scope>NUCLEOTIDE SEQUENCE [LARGE SCALE GENOMIC DNA]</scope>
    <source>
        <strain evidence="3 4">KCTC 13059</strain>
    </source>
</reference>
<dbReference type="Gene3D" id="3.40.710.10">
    <property type="entry name" value="DD-peptidase/beta-lactamase superfamily"/>
    <property type="match status" value="1"/>
</dbReference>
<dbReference type="PANTHER" id="PTHR43283:SF7">
    <property type="entry name" value="BETA-LACTAMASE-RELATED DOMAIN-CONTAINING PROTEIN"/>
    <property type="match status" value="1"/>
</dbReference>
<evidence type="ECO:0000313" key="4">
    <source>
        <dbReference type="Proteomes" id="UP000282311"/>
    </source>
</evidence>